<feature type="domain" description="HTH araC/xylS-type" evidence="4">
    <location>
        <begin position="214"/>
        <end position="315"/>
    </location>
</feature>
<dbReference type="SMART" id="SM00342">
    <property type="entry name" value="HTH_ARAC"/>
    <property type="match status" value="1"/>
</dbReference>
<reference evidence="6" key="1">
    <citation type="submission" date="2024-04" db="EMBL/GenBank/DDBJ databases">
        <title>Phylogenomic analyses of a clade within the roseobacter group suggest taxonomic reassignments of species of the genera Aestuariivita, Citreicella, Loktanella, Nautella, Pelagibaca, Ruegeria, Thalassobius, Thiobacimonas and Tropicibacter, and the proposal o.</title>
        <authorList>
            <person name="Jeon C.O."/>
        </authorList>
    </citation>
    <scope>NUCLEOTIDE SEQUENCE [LARGE SCALE GENOMIC DNA]</scope>
    <source>
        <strain evidence="6">SS1-5</strain>
    </source>
</reference>
<dbReference type="PANTHER" id="PTHR46796">
    <property type="entry name" value="HTH-TYPE TRANSCRIPTIONAL ACTIVATOR RHAS-RELATED"/>
    <property type="match status" value="1"/>
</dbReference>
<dbReference type="EMBL" id="CP151767">
    <property type="protein sequence ID" value="WZU69349.1"/>
    <property type="molecule type" value="Genomic_DNA"/>
</dbReference>
<evidence type="ECO:0000313" key="5">
    <source>
        <dbReference type="EMBL" id="WZU69349.1"/>
    </source>
</evidence>
<dbReference type="InterPro" id="IPR050204">
    <property type="entry name" value="AraC_XylS_family_regulators"/>
</dbReference>
<dbReference type="AlphaFoldDB" id="A0AAN0MD68"/>
<dbReference type="Pfam" id="PF14525">
    <property type="entry name" value="AraC_binding_2"/>
    <property type="match status" value="1"/>
</dbReference>
<accession>A0AAN0MD68</accession>
<dbReference type="InterPro" id="IPR018060">
    <property type="entry name" value="HTH_AraC"/>
</dbReference>
<dbReference type="KEGG" id="yrh:AABB31_11165"/>
<dbReference type="InterPro" id="IPR018062">
    <property type="entry name" value="HTH_AraC-typ_CS"/>
</dbReference>
<protein>
    <submittedName>
        <fullName evidence="5">Helix-turn-helix domain-containing protein</fullName>
    </submittedName>
</protein>
<proteinExistence type="predicted"/>
<keyword evidence="6" id="KW-1185">Reference proteome</keyword>
<dbReference type="Proteomes" id="UP001470809">
    <property type="component" value="Chromosome"/>
</dbReference>
<dbReference type="Gene3D" id="1.10.10.60">
    <property type="entry name" value="Homeodomain-like"/>
    <property type="match status" value="1"/>
</dbReference>
<dbReference type="PROSITE" id="PS00041">
    <property type="entry name" value="HTH_ARAC_FAMILY_1"/>
    <property type="match status" value="1"/>
</dbReference>
<gene>
    <name evidence="5" type="ORF">AABB31_11165</name>
</gene>
<evidence type="ECO:0000256" key="1">
    <source>
        <dbReference type="ARBA" id="ARBA00023015"/>
    </source>
</evidence>
<organism evidence="5 6">
    <name type="scientific">Yoonia rhodophyticola</name>
    <dbReference type="NCBI Taxonomy" id="3137370"/>
    <lineage>
        <taxon>Bacteria</taxon>
        <taxon>Pseudomonadati</taxon>
        <taxon>Pseudomonadota</taxon>
        <taxon>Alphaproteobacteria</taxon>
        <taxon>Rhodobacterales</taxon>
        <taxon>Paracoccaceae</taxon>
        <taxon>Yoonia</taxon>
    </lineage>
</organism>
<dbReference type="PANTHER" id="PTHR46796:SF6">
    <property type="entry name" value="ARAC SUBFAMILY"/>
    <property type="match status" value="1"/>
</dbReference>
<dbReference type="InterPro" id="IPR020449">
    <property type="entry name" value="Tscrpt_reg_AraC-type_HTH"/>
</dbReference>
<name>A0AAN0MD68_9RHOB</name>
<reference evidence="5 6" key="2">
    <citation type="submission" date="2024-08" db="EMBL/GenBank/DDBJ databases">
        <title>Phylogenomic analyses of a clade within the roseobacter group suggest taxonomic reassignments of species of the genera Aestuariivita, Citreicella, Loktanella, Nautella, Pelagibaca, Ruegeria, Thalassobius, Thiobacimonas and Tropicibacter, and the proposal o.</title>
        <authorList>
            <person name="Jeon C.O."/>
        </authorList>
    </citation>
    <scope>NUCLEOTIDE SEQUENCE [LARGE SCALE GENOMIC DNA]</scope>
    <source>
        <strain evidence="5 6">SS1-5</strain>
    </source>
</reference>
<dbReference type="PROSITE" id="PS01124">
    <property type="entry name" value="HTH_ARAC_FAMILY_2"/>
    <property type="match status" value="1"/>
</dbReference>
<dbReference type="PRINTS" id="PR00032">
    <property type="entry name" value="HTHARAC"/>
</dbReference>
<sequence>MDIHTRYDTSDVPERDRFAYWRESVCDTYVKLGCDAEKRSGFWGLIDIARHPVLSISQVAGRAHKVDRRPRDIRSASDSFFLLSLQTAQSSRITQFGKTAILRPGDMALYTSSDPYTLELSDEFSQTVVQLPTDKLISRLPNAEMLTAKTIDGQTGIGKLVRENILAFAQHASSADPTVQSLVQDTLIDLIATGLASEQSGKLELSSPEQHVMLRVKSFIRNHLEDPNLDRNMVAAEMGMSVRRLNDIFAKEDLSIAAFIRQARLRRIADDLTDPRSACLSISEIAFRWGYSNMQNFSTTFRSHFGISPRAYRKQPGCPQ</sequence>
<dbReference type="RefSeq" id="WP_342078641.1">
    <property type="nucleotide sequence ID" value="NZ_CP151767.2"/>
</dbReference>
<dbReference type="GO" id="GO:0003700">
    <property type="term" value="F:DNA-binding transcription factor activity"/>
    <property type="evidence" value="ECO:0007669"/>
    <property type="project" value="InterPro"/>
</dbReference>
<evidence type="ECO:0000313" key="6">
    <source>
        <dbReference type="Proteomes" id="UP001470809"/>
    </source>
</evidence>
<dbReference type="InterPro" id="IPR035418">
    <property type="entry name" value="AraC-bd_2"/>
</dbReference>
<dbReference type="GO" id="GO:0043565">
    <property type="term" value="F:sequence-specific DNA binding"/>
    <property type="evidence" value="ECO:0007669"/>
    <property type="project" value="InterPro"/>
</dbReference>
<keyword evidence="1" id="KW-0805">Transcription regulation</keyword>
<dbReference type="SUPFAM" id="SSF46689">
    <property type="entry name" value="Homeodomain-like"/>
    <property type="match status" value="1"/>
</dbReference>
<evidence type="ECO:0000256" key="2">
    <source>
        <dbReference type="ARBA" id="ARBA00023125"/>
    </source>
</evidence>
<keyword evidence="2" id="KW-0238">DNA-binding</keyword>
<evidence type="ECO:0000259" key="4">
    <source>
        <dbReference type="PROSITE" id="PS01124"/>
    </source>
</evidence>
<evidence type="ECO:0000256" key="3">
    <source>
        <dbReference type="ARBA" id="ARBA00023163"/>
    </source>
</evidence>
<dbReference type="InterPro" id="IPR009057">
    <property type="entry name" value="Homeodomain-like_sf"/>
</dbReference>
<keyword evidence="3" id="KW-0804">Transcription</keyword>
<dbReference type="Pfam" id="PF12833">
    <property type="entry name" value="HTH_18"/>
    <property type="match status" value="1"/>
</dbReference>